<evidence type="ECO:0000313" key="2">
    <source>
        <dbReference type="EMBL" id="KAK5693063.1"/>
    </source>
</evidence>
<dbReference type="SUPFAM" id="SSF51556">
    <property type="entry name" value="Metallo-dependent hydrolases"/>
    <property type="match status" value="1"/>
</dbReference>
<proteinExistence type="predicted"/>
<dbReference type="Proteomes" id="UP001310594">
    <property type="component" value="Unassembled WGS sequence"/>
</dbReference>
<dbReference type="GO" id="GO:0016814">
    <property type="term" value="F:hydrolase activity, acting on carbon-nitrogen (but not peptide) bonds, in cyclic amidines"/>
    <property type="evidence" value="ECO:0007669"/>
    <property type="project" value="TreeGrafter"/>
</dbReference>
<protein>
    <recommendedName>
        <fullName evidence="4">Amidohydrolase-related domain-containing protein</fullName>
    </recommendedName>
</protein>
<organism evidence="2 3">
    <name type="scientific">Elasticomyces elasticus</name>
    <dbReference type="NCBI Taxonomy" id="574655"/>
    <lineage>
        <taxon>Eukaryota</taxon>
        <taxon>Fungi</taxon>
        <taxon>Dikarya</taxon>
        <taxon>Ascomycota</taxon>
        <taxon>Pezizomycotina</taxon>
        <taxon>Dothideomycetes</taxon>
        <taxon>Dothideomycetidae</taxon>
        <taxon>Mycosphaerellales</taxon>
        <taxon>Teratosphaeriaceae</taxon>
        <taxon>Elasticomyces</taxon>
    </lineage>
</organism>
<reference evidence="2" key="1">
    <citation type="submission" date="2023-08" db="EMBL/GenBank/DDBJ databases">
        <title>Black Yeasts Isolated from many extreme environments.</title>
        <authorList>
            <person name="Coleine C."/>
            <person name="Stajich J.E."/>
            <person name="Selbmann L."/>
        </authorList>
    </citation>
    <scope>NUCLEOTIDE SEQUENCE</scope>
    <source>
        <strain evidence="2">CCFEE 5810</strain>
    </source>
</reference>
<comment type="caution">
    <text evidence="2">The sequence shown here is derived from an EMBL/GenBank/DDBJ whole genome shotgun (WGS) entry which is preliminary data.</text>
</comment>
<dbReference type="AlphaFoldDB" id="A0AAN8A0P4"/>
<dbReference type="InterPro" id="IPR052349">
    <property type="entry name" value="Metallo-hydrolase_Enzymes"/>
</dbReference>
<gene>
    <name evidence="2" type="ORF">LTR97_010539</name>
</gene>
<feature type="compositionally biased region" description="Polar residues" evidence="1">
    <location>
        <begin position="34"/>
        <end position="50"/>
    </location>
</feature>
<sequence length="459" mass="50296">MAAAFLRSHGIDIDNEMHRIQFADSAPHPEDANKNSTEPTGTVISNASLPSTPRGSLWTVQLDPHSKTISTIQAYSPESTPSSGHNTIDAHQALLCPSLCHPHIHLDKAFLLSHPRHSHLQIQRGDFAEAMEMTGKAKANFTHEDLLERGQRVVDESVAAGVTHMRAFVELDAGVGTKCLDAGLELKRRAEGSQGDEDGKVIRGLMEEAAGRVQVEAVGSTPYVEGDREKMEKNVEWMVDVAIEHKKHIDFHLDYNLDAETEPLVWHVVSTLHAKSWTTSNPGKTVVLGHCTRLTLFSDDEWRRLKTALGDLPISFVGLPTSDQFIMGKTLPIPKLIKEYGLNACMGVNNIGNAFTPHGSCDPLMMACSGVGVYQAGTEGDADTLMESVSTRARAAIGCGQERRADDYVSLRSREGDGASLVLLGHEEGWRTRKSVAEAVYLYDHCRSRRSFLDGKMVV</sequence>
<name>A0AAN8A0P4_9PEZI</name>
<dbReference type="PANTHER" id="PTHR32027:SF0">
    <property type="entry name" value="CYTOSINE DEAMINASE"/>
    <property type="match status" value="1"/>
</dbReference>
<dbReference type="Gene3D" id="3.20.20.140">
    <property type="entry name" value="Metal-dependent hydrolases"/>
    <property type="match status" value="1"/>
</dbReference>
<evidence type="ECO:0000256" key="1">
    <source>
        <dbReference type="SAM" id="MobiDB-lite"/>
    </source>
</evidence>
<feature type="region of interest" description="Disordered" evidence="1">
    <location>
        <begin position="26"/>
        <end position="50"/>
    </location>
</feature>
<accession>A0AAN8A0P4</accession>
<dbReference type="PANTHER" id="PTHR32027">
    <property type="entry name" value="CYTOSINE DEAMINASE"/>
    <property type="match status" value="1"/>
</dbReference>
<dbReference type="InterPro" id="IPR032466">
    <property type="entry name" value="Metal_Hydrolase"/>
</dbReference>
<dbReference type="EMBL" id="JAVRQU010000018">
    <property type="protein sequence ID" value="KAK5693063.1"/>
    <property type="molecule type" value="Genomic_DNA"/>
</dbReference>
<evidence type="ECO:0000313" key="3">
    <source>
        <dbReference type="Proteomes" id="UP001310594"/>
    </source>
</evidence>
<evidence type="ECO:0008006" key="4">
    <source>
        <dbReference type="Google" id="ProtNLM"/>
    </source>
</evidence>